<evidence type="ECO:0000313" key="2">
    <source>
        <dbReference type="EMBL" id="SEI74850.1"/>
    </source>
</evidence>
<reference evidence="3" key="1">
    <citation type="submission" date="2016-10" db="EMBL/GenBank/DDBJ databases">
        <authorList>
            <person name="Varghese N."/>
            <person name="Submissions S."/>
        </authorList>
    </citation>
    <scope>NUCLEOTIDE SEQUENCE [LARGE SCALE GENOMIC DNA]</scope>
    <source>
        <strain evidence="3">CGMCC 1.10218</strain>
    </source>
</reference>
<name>A0A1H6TEX6_9DEIO</name>
<evidence type="ECO:0000256" key="1">
    <source>
        <dbReference type="SAM" id="SignalP"/>
    </source>
</evidence>
<feature type="chain" id="PRO_5011599222" evidence="1">
    <location>
        <begin position="20"/>
        <end position="235"/>
    </location>
</feature>
<dbReference type="Proteomes" id="UP000199223">
    <property type="component" value="Unassembled WGS sequence"/>
</dbReference>
<evidence type="ECO:0000313" key="3">
    <source>
        <dbReference type="Proteomes" id="UP000199223"/>
    </source>
</evidence>
<dbReference type="STRING" id="856736.SAMN04488058_101506"/>
<dbReference type="OrthoDB" id="10009507at2"/>
<sequence length="235" mass="25160">MRGLVLAVLILLSLTPARATAPEAPQPVLVEFGGLLWVQAAGGVPELRGGQIVAPVLPMCRLFGAQCRPDWAKGTVLVEQAGKSTRVPLTGIRQRGSQGVGLVGLRAMSGPLGYAGHPELRRAKVERVRKVPGGLSYVQGDAAGLKLEPTELQAPAEVWTQPVEGEPDARFLFVSSPTRTLGRLWPFHRDEHGQPGRSSVADCIGLSSPVCRVTYRENWLYTLAYVTLASIAAEP</sequence>
<proteinExistence type="predicted"/>
<dbReference type="AlphaFoldDB" id="A0A1H6TEX6"/>
<keyword evidence="3" id="KW-1185">Reference proteome</keyword>
<dbReference type="RefSeq" id="WP_092263018.1">
    <property type="nucleotide sequence ID" value="NZ_FNZA01000001.1"/>
</dbReference>
<feature type="signal peptide" evidence="1">
    <location>
        <begin position="1"/>
        <end position="19"/>
    </location>
</feature>
<keyword evidence="1" id="KW-0732">Signal</keyword>
<gene>
    <name evidence="2" type="ORF">SAMN04488058_101506</name>
</gene>
<protein>
    <submittedName>
        <fullName evidence="2">Uncharacterized protein</fullName>
    </submittedName>
</protein>
<accession>A0A1H6TEX6</accession>
<dbReference type="EMBL" id="FNZA01000001">
    <property type="protein sequence ID" value="SEI74850.1"/>
    <property type="molecule type" value="Genomic_DNA"/>
</dbReference>
<organism evidence="2 3">
    <name type="scientific">Deinococcus reticulitermitis</name>
    <dbReference type="NCBI Taxonomy" id="856736"/>
    <lineage>
        <taxon>Bacteria</taxon>
        <taxon>Thermotogati</taxon>
        <taxon>Deinococcota</taxon>
        <taxon>Deinococci</taxon>
        <taxon>Deinococcales</taxon>
        <taxon>Deinococcaceae</taxon>
        <taxon>Deinococcus</taxon>
    </lineage>
</organism>